<dbReference type="Pfam" id="PF02698">
    <property type="entry name" value="DUF218"/>
    <property type="match status" value="1"/>
</dbReference>
<accession>A0AAX4PHW4</accession>
<sequence>MAPPVGSWRAVAIAMVAAAALVTPLATRMAEKWLAVGSPPASPEPEKDTVAVVLGYALERDGTPSPELRDRVKQGVSLFVRGDARRVVFSGGHPGGGLRGNKSEAEVMAEYATGLLGSKEKEKERWLLEDESTSTRTNAIFTIQKLWALPPPPRPLVVYIVTSPFHQRRSLLVFRQAHRELSSGAAFEMSFEAAWWKDQEEAAHSPLLVLRELAAMAYYGTIRGWLGPLQHVI</sequence>
<dbReference type="InterPro" id="IPR051599">
    <property type="entry name" value="Cell_Envelope_Assoc"/>
</dbReference>
<keyword evidence="3" id="KW-1185">Reference proteome</keyword>
<dbReference type="GO" id="GO:0005886">
    <property type="term" value="C:plasma membrane"/>
    <property type="evidence" value="ECO:0007669"/>
    <property type="project" value="TreeGrafter"/>
</dbReference>
<dbReference type="EMBL" id="CP151513">
    <property type="protein sequence ID" value="WZN65909.1"/>
    <property type="molecule type" value="Genomic_DNA"/>
</dbReference>
<organism evidence="2 3">
    <name type="scientific">Chloropicon roscoffensis</name>
    <dbReference type="NCBI Taxonomy" id="1461544"/>
    <lineage>
        <taxon>Eukaryota</taxon>
        <taxon>Viridiplantae</taxon>
        <taxon>Chlorophyta</taxon>
        <taxon>Chloropicophyceae</taxon>
        <taxon>Chloropicales</taxon>
        <taxon>Chloropicaceae</taxon>
        <taxon>Chloropicon</taxon>
    </lineage>
</organism>
<proteinExistence type="predicted"/>
<evidence type="ECO:0000313" key="3">
    <source>
        <dbReference type="Proteomes" id="UP001472866"/>
    </source>
</evidence>
<gene>
    <name evidence="2" type="ORF">HKI87_13g74710</name>
</gene>
<protein>
    <submittedName>
        <fullName evidence="2">DUF218 domain-containing protein</fullName>
    </submittedName>
</protein>
<dbReference type="PANTHER" id="PTHR30336:SF20">
    <property type="entry name" value="DUF218 DOMAIN-CONTAINING PROTEIN"/>
    <property type="match status" value="1"/>
</dbReference>
<dbReference type="PANTHER" id="PTHR30336">
    <property type="entry name" value="INNER MEMBRANE PROTEIN, PROBABLE PERMEASE"/>
    <property type="match status" value="1"/>
</dbReference>
<dbReference type="InterPro" id="IPR014729">
    <property type="entry name" value="Rossmann-like_a/b/a_fold"/>
</dbReference>
<dbReference type="Gene3D" id="3.40.50.620">
    <property type="entry name" value="HUPs"/>
    <property type="match status" value="1"/>
</dbReference>
<evidence type="ECO:0000259" key="1">
    <source>
        <dbReference type="Pfam" id="PF02698"/>
    </source>
</evidence>
<dbReference type="Proteomes" id="UP001472866">
    <property type="component" value="Chromosome 13"/>
</dbReference>
<evidence type="ECO:0000313" key="2">
    <source>
        <dbReference type="EMBL" id="WZN65909.1"/>
    </source>
</evidence>
<name>A0AAX4PHW4_9CHLO</name>
<dbReference type="InterPro" id="IPR003848">
    <property type="entry name" value="DUF218"/>
</dbReference>
<feature type="domain" description="DUF218" evidence="1">
    <location>
        <begin position="50"/>
        <end position="214"/>
    </location>
</feature>
<dbReference type="CDD" id="cd06259">
    <property type="entry name" value="YdcF-like"/>
    <property type="match status" value="1"/>
</dbReference>
<reference evidence="2 3" key="1">
    <citation type="submission" date="2024-03" db="EMBL/GenBank/DDBJ databases">
        <title>Complete genome sequence of the green alga Chloropicon roscoffensis RCC1871.</title>
        <authorList>
            <person name="Lemieux C."/>
            <person name="Pombert J.-F."/>
            <person name="Otis C."/>
            <person name="Turmel M."/>
        </authorList>
    </citation>
    <scope>NUCLEOTIDE SEQUENCE [LARGE SCALE GENOMIC DNA]</scope>
    <source>
        <strain evidence="2 3">RCC1871</strain>
    </source>
</reference>
<dbReference type="AlphaFoldDB" id="A0AAX4PHW4"/>